<gene>
    <name evidence="7" type="ORF">Cvel_17993.t2.CR2</name>
</gene>
<evidence type="ECO:0000313" key="7">
    <source>
        <dbReference type="EMBL" id="CUC09284.1"/>
    </source>
</evidence>
<dbReference type="AlphaFoldDB" id="A0A0K6S6N3"/>
<organism evidence="7">
    <name type="scientific">Chromera velia CCMP2878</name>
    <dbReference type="NCBI Taxonomy" id="1169474"/>
    <lineage>
        <taxon>Eukaryota</taxon>
        <taxon>Sar</taxon>
        <taxon>Alveolata</taxon>
        <taxon>Colpodellida</taxon>
        <taxon>Chromeraceae</taxon>
        <taxon>Chromera</taxon>
    </lineage>
</organism>
<feature type="compositionally biased region" description="Low complexity" evidence="5">
    <location>
        <begin position="233"/>
        <end position="246"/>
    </location>
</feature>
<name>A0A0K6S6N3_9ALVE</name>
<feature type="compositionally biased region" description="Basic and acidic residues" evidence="5">
    <location>
        <begin position="126"/>
        <end position="138"/>
    </location>
</feature>
<accession>A0A0K6S6N3</accession>
<feature type="compositionally biased region" description="Acidic residues" evidence="5">
    <location>
        <begin position="373"/>
        <end position="389"/>
    </location>
</feature>
<reference evidence="7" key="1">
    <citation type="submission" date="2014-11" db="EMBL/GenBank/DDBJ databases">
        <title>Molecular phylogeny of cliff fern family Woodsiaceae with morphological implications.</title>
        <authorList>
            <person name="Shao Y.-Z."/>
            <person name="Wei R."/>
            <person name="Zhang X.-C."/>
        </authorList>
    </citation>
    <scope>NUCLEOTIDE SEQUENCE</scope>
</reference>
<feature type="transmembrane region" description="Helical" evidence="6">
    <location>
        <begin position="12"/>
        <end position="30"/>
    </location>
</feature>
<evidence type="ECO:0000256" key="5">
    <source>
        <dbReference type="SAM" id="MobiDB-lite"/>
    </source>
</evidence>
<evidence type="ECO:0000256" key="6">
    <source>
        <dbReference type="SAM" id="Phobius"/>
    </source>
</evidence>
<keyword evidence="3 6" id="KW-1133">Transmembrane helix</keyword>
<evidence type="ECO:0000256" key="1">
    <source>
        <dbReference type="ARBA" id="ARBA00004141"/>
    </source>
</evidence>
<feature type="transmembrane region" description="Helical" evidence="6">
    <location>
        <begin position="42"/>
        <end position="65"/>
    </location>
</feature>
<dbReference type="PANTHER" id="PTHR11662:SF446">
    <property type="entry name" value="SODIUM-DEPENDENT PHOSPHATE TRANSPORT PROTEIN 1, CHLOROPLASTIC"/>
    <property type="match status" value="1"/>
</dbReference>
<dbReference type="VEuPathDB" id="CryptoDB:Cvel_17993"/>
<feature type="compositionally biased region" description="Polar residues" evidence="5">
    <location>
        <begin position="268"/>
        <end position="286"/>
    </location>
</feature>
<evidence type="ECO:0000256" key="3">
    <source>
        <dbReference type="ARBA" id="ARBA00022989"/>
    </source>
</evidence>
<comment type="subcellular location">
    <subcellularLocation>
        <location evidence="1">Membrane</location>
        <topology evidence="1">Multi-pass membrane protein</topology>
    </subcellularLocation>
</comment>
<dbReference type="InterPro" id="IPR050382">
    <property type="entry name" value="MFS_Na/Anion_cotransporter"/>
</dbReference>
<feature type="region of interest" description="Disordered" evidence="5">
    <location>
        <begin position="114"/>
        <end position="160"/>
    </location>
</feature>
<evidence type="ECO:0000256" key="4">
    <source>
        <dbReference type="ARBA" id="ARBA00023136"/>
    </source>
</evidence>
<dbReference type="SUPFAM" id="SSF103473">
    <property type="entry name" value="MFS general substrate transporter"/>
    <property type="match status" value="1"/>
</dbReference>
<keyword evidence="4 6" id="KW-0472">Membrane</keyword>
<feature type="compositionally biased region" description="Low complexity" evidence="5">
    <location>
        <begin position="390"/>
        <end position="409"/>
    </location>
</feature>
<dbReference type="GO" id="GO:0016020">
    <property type="term" value="C:membrane"/>
    <property type="evidence" value="ECO:0007669"/>
    <property type="project" value="UniProtKB-SubCell"/>
</dbReference>
<proteinExistence type="predicted"/>
<feature type="region of interest" description="Disordered" evidence="5">
    <location>
        <begin position="212"/>
        <end position="262"/>
    </location>
</feature>
<dbReference type="PANTHER" id="PTHR11662">
    <property type="entry name" value="SOLUTE CARRIER FAMILY 17"/>
    <property type="match status" value="1"/>
</dbReference>
<evidence type="ECO:0008006" key="8">
    <source>
        <dbReference type="Google" id="ProtNLM"/>
    </source>
</evidence>
<protein>
    <recommendedName>
        <fullName evidence="8">Major facilitator superfamily (MFS) profile domain-containing protein</fullName>
    </recommendedName>
</protein>
<feature type="compositionally biased region" description="Low complexity" evidence="5">
    <location>
        <begin position="422"/>
        <end position="435"/>
    </location>
</feature>
<dbReference type="EMBL" id="CDMZ01000514">
    <property type="protein sequence ID" value="CUC09284.1"/>
    <property type="molecule type" value="Genomic_DNA"/>
</dbReference>
<feature type="region of interest" description="Disordered" evidence="5">
    <location>
        <begin position="364"/>
        <end position="447"/>
    </location>
</feature>
<feature type="transmembrane region" description="Helical" evidence="6">
    <location>
        <begin position="85"/>
        <end position="105"/>
    </location>
</feature>
<dbReference type="InterPro" id="IPR036259">
    <property type="entry name" value="MFS_trans_sf"/>
</dbReference>
<keyword evidence="2 6" id="KW-0812">Transmembrane</keyword>
<sequence>MLAVLDVREKFVVGIGTGLSALSLGGVSVLQVDVAPQNAGFVFSLGNTAAIFAGLLAVPISGKLLDVAETWWEDPAEGEKNRWKIVMLLFAVHYAVGAFLFAALCGDERIEADKSTEELRQEEEEGSQKSHPSQEGELRPSPLFQRMPEHGAPPPSSVLSDIDEDFVEILKNEETAVSLFESNEDIYEVISEKPPHQQMEVDLNPRYTQSLPAPSVISFRPPPSPSEFLSGFSPDRSSDSNASSQAKESEMGDLGLPGPTDSALEASLQVSEPTDSSDPGKNGMNISNTIQQSEEASVFSWIASVDFGNTPPRTVQPAVITLVYAPPPPPPAHQYGVSIAPPPPYPAHQYGIGILLTALVEDSEPKNAQAPEAAEEEGSQSEFASDVESDSAMNESSSDSDSGTSTSNMPSLRQSVHPPPSEAASSSNPSVASGSGWNLSDDDSQLS</sequence>
<feature type="region of interest" description="Disordered" evidence="5">
    <location>
        <begin position="267"/>
        <end position="286"/>
    </location>
</feature>
<evidence type="ECO:0000256" key="2">
    <source>
        <dbReference type="ARBA" id="ARBA00022692"/>
    </source>
</evidence>